<reference evidence="2" key="1">
    <citation type="journal article" date="2019" name="Int. J. Syst. Evol. Microbiol.">
        <title>The Global Catalogue of Microorganisms (GCM) 10K type strain sequencing project: providing services to taxonomists for standard genome sequencing and annotation.</title>
        <authorList>
            <consortium name="The Broad Institute Genomics Platform"/>
            <consortium name="The Broad Institute Genome Sequencing Center for Infectious Disease"/>
            <person name="Wu L."/>
            <person name="Ma J."/>
        </authorList>
    </citation>
    <scope>NUCLEOTIDE SEQUENCE [LARGE SCALE GENOMIC DNA]</scope>
    <source>
        <strain evidence="2">CCUG 64793</strain>
    </source>
</reference>
<sequence>MVHHSEALVSRAEQKHIHELKLKLDNLYASGQIFQVSLKTLELSRRFQKLYTKFGEAEDFSRAELCNLLSIAKYLEENLHQDGMY</sequence>
<evidence type="ECO:0000313" key="2">
    <source>
        <dbReference type="Proteomes" id="UP001597131"/>
    </source>
</evidence>
<name>A0ABW3NSL5_9FLAO</name>
<protein>
    <submittedName>
        <fullName evidence="1">Uncharacterized protein</fullName>
    </submittedName>
</protein>
<accession>A0ABW3NSL5</accession>
<proteinExistence type="predicted"/>
<organism evidence="1 2">
    <name type="scientific">Salegentibacter chungangensis</name>
    <dbReference type="NCBI Taxonomy" id="1335724"/>
    <lineage>
        <taxon>Bacteria</taxon>
        <taxon>Pseudomonadati</taxon>
        <taxon>Bacteroidota</taxon>
        <taxon>Flavobacteriia</taxon>
        <taxon>Flavobacteriales</taxon>
        <taxon>Flavobacteriaceae</taxon>
        <taxon>Salegentibacter</taxon>
    </lineage>
</organism>
<gene>
    <name evidence="1" type="ORF">ACFQ3Q_09510</name>
</gene>
<dbReference type="Proteomes" id="UP001597131">
    <property type="component" value="Unassembled WGS sequence"/>
</dbReference>
<dbReference type="EMBL" id="JBHTLI010000001">
    <property type="protein sequence ID" value="MFD1095984.1"/>
    <property type="molecule type" value="Genomic_DNA"/>
</dbReference>
<evidence type="ECO:0000313" key="1">
    <source>
        <dbReference type="EMBL" id="MFD1095984.1"/>
    </source>
</evidence>
<comment type="caution">
    <text evidence="1">The sequence shown here is derived from an EMBL/GenBank/DDBJ whole genome shotgun (WGS) entry which is preliminary data.</text>
</comment>
<dbReference type="RefSeq" id="WP_380745152.1">
    <property type="nucleotide sequence ID" value="NZ_JBHTLI010000001.1"/>
</dbReference>
<keyword evidence="2" id="KW-1185">Reference proteome</keyword>